<dbReference type="CDD" id="cd00303">
    <property type="entry name" value="retropepsin_like"/>
    <property type="match status" value="1"/>
</dbReference>
<dbReference type="AlphaFoldDB" id="A0A699J7N8"/>
<feature type="compositionally biased region" description="Polar residues" evidence="1">
    <location>
        <begin position="421"/>
        <end position="438"/>
    </location>
</feature>
<keyword evidence="2" id="KW-0808">Transferase</keyword>
<feature type="compositionally biased region" description="Polar residues" evidence="1">
    <location>
        <begin position="77"/>
        <end position="93"/>
    </location>
</feature>
<feature type="compositionally biased region" description="Acidic residues" evidence="1">
    <location>
        <begin position="119"/>
        <end position="154"/>
    </location>
</feature>
<feature type="region of interest" description="Disordered" evidence="1">
    <location>
        <begin position="1"/>
        <end position="22"/>
    </location>
</feature>
<keyword evidence="2" id="KW-0695">RNA-directed DNA polymerase</keyword>
<sequence length="842" mass="94207">YYAVATGATPPKPKASVRKTRSSFDTTVTPLIAAAGLRLSTSAKDKQPATTSKAKSLYALSEVAMIEAQQLKLATKRSLQQTHISQASGSDEGTGTIPGVLDVPTGEFDEEISWRSSDEGDDDDDDDDAQDDDDDQEYANKDDDDQEEGDDNDDQKEGSNDDQASNKEGEEFIHPSLSTHEEEETRDVESFDPIPETPENTDGKGNGEENLGLSVGREEGQNEEDDAGELYRDVNINLEGRGVQIGIESIFETTSQMDVQPPTTVAPLPFSEPTLTPSTIATITTFTGAVSSILEIVQRYMDQRMNEAVKVVIQIQSDKLHDEAQAENKEFLKTIDENMQKTSYAVATDLSEIELKKILIEKIEGNKSIQRSNEKRNLYKALVEAYESDKIILDTYGDTRRREEKEPESASAPKEKATRSAGKSTHGSKSRQTSSSEFATAEEPMQTTHEMEKPSHPEFESGADDQPMAEPSQHPESTIDTTIDQQVEIDEALVPHARRLRIGRSNFRLLSDISSKESTLQPVYDVMHLTSFFKAFLFKIDKKKHIVNLESFREMLHICPRLPGQTFDEPPFKEDILAFLRSLWHTREIRRLTDVNINKLHQPWRSFAAVINKCLSRKSSGYVSGMSYKEPPIPPPGVKQQKPVEVTKDTEPQNSDDFHPSTVEAEVPKDKPADKPVVELPKAKPNLPYTSRLQKEKNRKKDDILAAKFMEIFQDLHFELSFADALVHMPKFAPMFKKLLNNKDKLIELTKTPLNENCSAVVLKKLPEKLGDPGRFLIPCDFTGLVNCLALADLRASINLMPLSIWKKLRLPTLNETKMVLELADRTISKPTGVAENVFVKV</sequence>
<accession>A0A699J7N8</accession>
<reference evidence="2" key="1">
    <citation type="journal article" date="2019" name="Sci. Rep.">
        <title>Draft genome of Tanacetum cinerariifolium, the natural source of mosquito coil.</title>
        <authorList>
            <person name="Yamashiro T."/>
            <person name="Shiraishi A."/>
            <person name="Satake H."/>
            <person name="Nakayama K."/>
        </authorList>
    </citation>
    <scope>NUCLEOTIDE SEQUENCE</scope>
</reference>
<gene>
    <name evidence="2" type="ORF">Tci_587881</name>
</gene>
<evidence type="ECO:0000256" key="1">
    <source>
        <dbReference type="SAM" id="MobiDB-lite"/>
    </source>
</evidence>
<dbReference type="InterPro" id="IPR021109">
    <property type="entry name" value="Peptidase_aspartic_dom_sf"/>
</dbReference>
<dbReference type="Gene3D" id="2.40.70.10">
    <property type="entry name" value="Acid Proteases"/>
    <property type="match status" value="1"/>
</dbReference>
<dbReference type="GO" id="GO:0003964">
    <property type="term" value="F:RNA-directed DNA polymerase activity"/>
    <property type="evidence" value="ECO:0007669"/>
    <property type="project" value="UniProtKB-KW"/>
</dbReference>
<feature type="compositionally biased region" description="Basic and acidic residues" evidence="1">
    <location>
        <begin position="645"/>
        <end position="659"/>
    </location>
</feature>
<feature type="non-terminal residue" evidence="2">
    <location>
        <position position="842"/>
    </location>
</feature>
<comment type="caution">
    <text evidence="2">The sequence shown here is derived from an EMBL/GenBank/DDBJ whole genome shotgun (WGS) entry which is preliminary data.</text>
</comment>
<feature type="region of interest" description="Disordered" evidence="1">
    <location>
        <begin position="74"/>
        <end position="229"/>
    </location>
</feature>
<evidence type="ECO:0000313" key="2">
    <source>
        <dbReference type="EMBL" id="GFA15909.1"/>
    </source>
</evidence>
<name>A0A699J7N8_TANCI</name>
<protein>
    <submittedName>
        <fullName evidence="2">Reverse transcriptase domain-containing protein</fullName>
    </submittedName>
</protein>
<feature type="region of interest" description="Disordered" evidence="1">
    <location>
        <begin position="397"/>
        <end position="479"/>
    </location>
</feature>
<dbReference type="EMBL" id="BKCJ010378105">
    <property type="protein sequence ID" value="GFA15909.1"/>
    <property type="molecule type" value="Genomic_DNA"/>
</dbReference>
<feature type="non-terminal residue" evidence="2">
    <location>
        <position position="1"/>
    </location>
</feature>
<feature type="compositionally biased region" description="Basic and acidic residues" evidence="1">
    <location>
        <begin position="397"/>
        <end position="418"/>
    </location>
</feature>
<feature type="compositionally biased region" description="Basic and acidic residues" evidence="1">
    <location>
        <begin position="449"/>
        <end position="459"/>
    </location>
</feature>
<keyword evidence="2" id="KW-0548">Nucleotidyltransferase</keyword>
<feature type="region of interest" description="Disordered" evidence="1">
    <location>
        <begin position="626"/>
        <end position="695"/>
    </location>
</feature>
<feature type="compositionally biased region" description="Basic and acidic residues" evidence="1">
    <location>
        <begin position="666"/>
        <end position="677"/>
    </location>
</feature>
<dbReference type="PANTHER" id="PTHR33067">
    <property type="entry name" value="RNA-DIRECTED DNA POLYMERASE-RELATED"/>
    <property type="match status" value="1"/>
</dbReference>
<dbReference type="PANTHER" id="PTHR33067:SF35">
    <property type="entry name" value="ASPARTIC PEPTIDASE DDI1-TYPE DOMAIN-CONTAINING PROTEIN"/>
    <property type="match status" value="1"/>
</dbReference>
<proteinExistence type="predicted"/>
<feature type="compositionally biased region" description="Basic and acidic residues" evidence="1">
    <location>
        <begin position="155"/>
        <end position="173"/>
    </location>
</feature>
<organism evidence="2">
    <name type="scientific">Tanacetum cinerariifolium</name>
    <name type="common">Dalmatian daisy</name>
    <name type="synonym">Chrysanthemum cinerariifolium</name>
    <dbReference type="NCBI Taxonomy" id="118510"/>
    <lineage>
        <taxon>Eukaryota</taxon>
        <taxon>Viridiplantae</taxon>
        <taxon>Streptophyta</taxon>
        <taxon>Embryophyta</taxon>
        <taxon>Tracheophyta</taxon>
        <taxon>Spermatophyta</taxon>
        <taxon>Magnoliopsida</taxon>
        <taxon>eudicotyledons</taxon>
        <taxon>Gunneridae</taxon>
        <taxon>Pentapetalae</taxon>
        <taxon>asterids</taxon>
        <taxon>campanulids</taxon>
        <taxon>Asterales</taxon>
        <taxon>Asteraceae</taxon>
        <taxon>Asteroideae</taxon>
        <taxon>Anthemideae</taxon>
        <taxon>Anthemidinae</taxon>
        <taxon>Tanacetum</taxon>
    </lineage>
</organism>